<keyword evidence="4 6" id="KW-0472">Membrane</keyword>
<accession>A0A918EEK8</accession>
<dbReference type="PANTHER" id="PTHR42718:SF49">
    <property type="entry name" value="EXPORT PROTEIN"/>
    <property type="match status" value="1"/>
</dbReference>
<dbReference type="GO" id="GO:0022857">
    <property type="term" value="F:transmembrane transporter activity"/>
    <property type="evidence" value="ECO:0007669"/>
    <property type="project" value="InterPro"/>
</dbReference>
<feature type="transmembrane region" description="Helical" evidence="6">
    <location>
        <begin position="99"/>
        <end position="120"/>
    </location>
</feature>
<dbReference type="InterPro" id="IPR011701">
    <property type="entry name" value="MFS"/>
</dbReference>
<sequence>MAMSEWKPLVPLCAGAAMLLLDVTVVNVALPSAAAELRAGFTELQWTVDVYVLALAALLLGAGSAADRFGRRRTYVVGLAAFGAASLACGLSPAPGALIAARAVQGVAAACLFATAPALLDQTYRGRARGFAFGVWGGVSAAAAAAGPVVGGVLTHYLGWRWIFLVNVPVSAAALVLALRLFPRSARDPRRRLDLLGTGAFAVSAGALVYLLIRGGAVGWTSTAALVLLAVCLLALVVFALVERRRAFPVLEPALLRRKPFLGASVAAVALTVSAYSYLLYVSLRLQTHDGLSALQTGLVLAPLGVTAMISALLRGRSPDHPPPRVPIALGLLLIAAGALVMLVAGTSWPSVLVGTAVTGTGTGLVSPVLAATAIGAVPGDRAGMASAVNAACRQLGTAVGIALFGAVYARHGLPVLYAISAAVGITGAAVVWPLLRTARPGRPRTHPIHPTGPRAPESRSRP</sequence>
<feature type="region of interest" description="Disordered" evidence="5">
    <location>
        <begin position="441"/>
        <end position="463"/>
    </location>
</feature>
<evidence type="ECO:0000259" key="7">
    <source>
        <dbReference type="PROSITE" id="PS50850"/>
    </source>
</evidence>
<dbReference type="EMBL" id="BMRG01000009">
    <property type="protein sequence ID" value="GGP66331.1"/>
    <property type="molecule type" value="Genomic_DNA"/>
</dbReference>
<dbReference type="CDD" id="cd17321">
    <property type="entry name" value="MFS_MMR_MDR_like"/>
    <property type="match status" value="1"/>
</dbReference>
<feature type="transmembrane region" description="Helical" evidence="6">
    <location>
        <begin position="74"/>
        <end position="93"/>
    </location>
</feature>
<feature type="transmembrane region" description="Helical" evidence="6">
    <location>
        <begin position="44"/>
        <end position="62"/>
    </location>
</feature>
<feature type="domain" description="Major facilitator superfamily (MFS) profile" evidence="7">
    <location>
        <begin position="8"/>
        <end position="440"/>
    </location>
</feature>
<dbReference type="AlphaFoldDB" id="A0A918EEK8"/>
<proteinExistence type="predicted"/>
<keyword evidence="9" id="KW-1185">Reference proteome</keyword>
<dbReference type="SUPFAM" id="SSF103473">
    <property type="entry name" value="MFS general substrate transporter"/>
    <property type="match status" value="1"/>
</dbReference>
<feature type="transmembrane region" description="Helical" evidence="6">
    <location>
        <begin position="416"/>
        <end position="436"/>
    </location>
</feature>
<dbReference type="Proteomes" id="UP000639606">
    <property type="component" value="Unassembled WGS sequence"/>
</dbReference>
<feature type="transmembrane region" description="Helical" evidence="6">
    <location>
        <begin position="391"/>
        <end position="410"/>
    </location>
</feature>
<comment type="subcellular location">
    <subcellularLocation>
        <location evidence="1">Cell membrane</location>
        <topology evidence="1">Multi-pass membrane protein</topology>
    </subcellularLocation>
</comment>
<evidence type="ECO:0000256" key="1">
    <source>
        <dbReference type="ARBA" id="ARBA00004651"/>
    </source>
</evidence>
<gene>
    <name evidence="8" type="ORF">GCM10010185_43720</name>
</gene>
<reference evidence="8" key="1">
    <citation type="journal article" date="2014" name="Int. J. Syst. Evol. Microbiol.">
        <title>Complete genome sequence of Corynebacterium casei LMG S-19264T (=DSM 44701T), isolated from a smear-ripened cheese.</title>
        <authorList>
            <consortium name="US DOE Joint Genome Institute (JGI-PGF)"/>
            <person name="Walter F."/>
            <person name="Albersmeier A."/>
            <person name="Kalinowski J."/>
            <person name="Ruckert C."/>
        </authorList>
    </citation>
    <scope>NUCLEOTIDE SEQUENCE</scope>
    <source>
        <strain evidence="8">JCM 3313</strain>
    </source>
</reference>
<dbReference type="PANTHER" id="PTHR42718">
    <property type="entry name" value="MAJOR FACILITATOR SUPERFAMILY MULTIDRUG TRANSPORTER MFSC"/>
    <property type="match status" value="1"/>
</dbReference>
<protein>
    <submittedName>
        <fullName evidence="8">MFS transporter</fullName>
    </submittedName>
</protein>
<keyword evidence="2 6" id="KW-0812">Transmembrane</keyword>
<evidence type="ECO:0000313" key="8">
    <source>
        <dbReference type="EMBL" id="GGP66331.1"/>
    </source>
</evidence>
<dbReference type="Pfam" id="PF07690">
    <property type="entry name" value="MFS_1"/>
    <property type="match status" value="1"/>
</dbReference>
<feature type="transmembrane region" description="Helical" evidence="6">
    <location>
        <begin position="132"/>
        <end position="154"/>
    </location>
</feature>
<evidence type="ECO:0000256" key="5">
    <source>
        <dbReference type="SAM" id="MobiDB-lite"/>
    </source>
</evidence>
<feature type="transmembrane region" description="Helical" evidence="6">
    <location>
        <begin position="160"/>
        <end position="181"/>
    </location>
</feature>
<name>A0A918EEK8_9PSEU</name>
<dbReference type="InterPro" id="IPR020846">
    <property type="entry name" value="MFS_dom"/>
</dbReference>
<dbReference type="Gene3D" id="1.20.1250.20">
    <property type="entry name" value="MFS general substrate transporter like domains"/>
    <property type="match status" value="1"/>
</dbReference>
<evidence type="ECO:0000313" key="9">
    <source>
        <dbReference type="Proteomes" id="UP000639606"/>
    </source>
</evidence>
<dbReference type="GO" id="GO:0005886">
    <property type="term" value="C:plasma membrane"/>
    <property type="evidence" value="ECO:0007669"/>
    <property type="project" value="UniProtKB-SubCell"/>
</dbReference>
<comment type="caution">
    <text evidence="8">The sequence shown here is derived from an EMBL/GenBank/DDBJ whole genome shotgun (WGS) entry which is preliminary data.</text>
</comment>
<dbReference type="PRINTS" id="PR01036">
    <property type="entry name" value="TCRTETB"/>
</dbReference>
<feature type="transmembrane region" description="Helical" evidence="6">
    <location>
        <begin position="293"/>
        <end position="314"/>
    </location>
</feature>
<dbReference type="PROSITE" id="PS50850">
    <property type="entry name" value="MFS"/>
    <property type="match status" value="1"/>
</dbReference>
<evidence type="ECO:0000256" key="6">
    <source>
        <dbReference type="SAM" id="Phobius"/>
    </source>
</evidence>
<evidence type="ECO:0000256" key="3">
    <source>
        <dbReference type="ARBA" id="ARBA00022989"/>
    </source>
</evidence>
<dbReference type="Gene3D" id="1.20.1720.10">
    <property type="entry name" value="Multidrug resistance protein D"/>
    <property type="match status" value="1"/>
</dbReference>
<feature type="transmembrane region" description="Helical" evidence="6">
    <location>
        <begin position="219"/>
        <end position="241"/>
    </location>
</feature>
<reference evidence="8" key="2">
    <citation type="submission" date="2020-09" db="EMBL/GenBank/DDBJ databases">
        <authorList>
            <person name="Sun Q."/>
            <person name="Ohkuma M."/>
        </authorList>
    </citation>
    <scope>NUCLEOTIDE SEQUENCE</scope>
    <source>
        <strain evidence="8">JCM 3313</strain>
    </source>
</reference>
<feature type="transmembrane region" description="Helical" evidence="6">
    <location>
        <begin position="326"/>
        <end position="346"/>
    </location>
</feature>
<feature type="transmembrane region" description="Helical" evidence="6">
    <location>
        <begin position="261"/>
        <end position="281"/>
    </location>
</feature>
<dbReference type="InterPro" id="IPR036259">
    <property type="entry name" value="MFS_trans_sf"/>
</dbReference>
<feature type="transmembrane region" description="Helical" evidence="6">
    <location>
        <begin position="352"/>
        <end position="379"/>
    </location>
</feature>
<evidence type="ECO:0000256" key="4">
    <source>
        <dbReference type="ARBA" id="ARBA00023136"/>
    </source>
</evidence>
<feature type="transmembrane region" description="Helical" evidence="6">
    <location>
        <begin position="193"/>
        <end position="213"/>
    </location>
</feature>
<keyword evidence="3 6" id="KW-1133">Transmembrane helix</keyword>
<organism evidence="8 9">
    <name type="scientific">Saccharothrix coeruleofusca</name>
    <dbReference type="NCBI Taxonomy" id="33919"/>
    <lineage>
        <taxon>Bacteria</taxon>
        <taxon>Bacillati</taxon>
        <taxon>Actinomycetota</taxon>
        <taxon>Actinomycetes</taxon>
        <taxon>Pseudonocardiales</taxon>
        <taxon>Pseudonocardiaceae</taxon>
        <taxon>Saccharothrix</taxon>
    </lineage>
</organism>
<evidence type="ECO:0000256" key="2">
    <source>
        <dbReference type="ARBA" id="ARBA00022692"/>
    </source>
</evidence>